<feature type="compositionally biased region" description="Polar residues" evidence="7">
    <location>
        <begin position="525"/>
        <end position="537"/>
    </location>
</feature>
<evidence type="ECO:0000256" key="3">
    <source>
        <dbReference type="ARBA" id="ARBA00022737"/>
    </source>
</evidence>
<evidence type="ECO:0008006" key="10">
    <source>
        <dbReference type="Google" id="ProtNLM"/>
    </source>
</evidence>
<gene>
    <name evidence="8" type="ORF">Vbra_648</name>
</gene>
<evidence type="ECO:0000256" key="4">
    <source>
        <dbReference type="ARBA" id="ARBA00023069"/>
    </source>
</evidence>
<dbReference type="InterPro" id="IPR032675">
    <property type="entry name" value="LRR_dom_sf"/>
</dbReference>
<dbReference type="InterPro" id="IPR025875">
    <property type="entry name" value="Leu-rich_rpt_4"/>
</dbReference>
<proteinExistence type="predicted"/>
<feature type="coiled-coil region" evidence="6">
    <location>
        <begin position="331"/>
        <end position="365"/>
    </location>
</feature>
<protein>
    <recommendedName>
        <fullName evidence="10">Dynein assembly factor 1, axonemal homolog</fullName>
    </recommendedName>
</protein>
<dbReference type="InterPro" id="IPR001611">
    <property type="entry name" value="Leu-rich_rpt"/>
</dbReference>
<feature type="region of interest" description="Disordered" evidence="7">
    <location>
        <begin position="1"/>
        <end position="43"/>
    </location>
</feature>
<dbReference type="InParanoid" id="A0A0G4G3L0"/>
<dbReference type="EMBL" id="CDMY01000561">
    <property type="protein sequence ID" value="CEM22869.1"/>
    <property type="molecule type" value="Genomic_DNA"/>
</dbReference>
<comment type="subcellular location">
    <subcellularLocation>
        <location evidence="1">Cell projection</location>
        <location evidence="1">Cilium</location>
    </subcellularLocation>
</comment>
<keyword evidence="2" id="KW-0433">Leucine-rich repeat</keyword>
<dbReference type="Pfam" id="PF12799">
    <property type="entry name" value="LRR_4"/>
    <property type="match status" value="1"/>
</dbReference>
<dbReference type="OMA" id="RRACEAW"/>
<sequence>MSSFLPDDADHPEEAQRPQDHSTVNGAAAAPAQHGTGHGSYRKSHSASLDVRKVLASAGARSLSTADLSYPMTPETLREVCRERGLYETPWLNEKLYLHFKGFQKIMNLDEYYEVRALYLEGNGIRKIENMEPLVNLKCLYLQQNNIHRIEGLDHCTELVALDLSHNQIRNIENLACLTSLENFKVAHNSLTSIKALEGLLECPSIVNVDVSHNYIDVVSEGGQALSFISTTTTTDPSMEEACLGLFGAMPKLLCLYFHGNPAVRKMTHYRKKLVAGLHKLRYLDDRPVKELERRACEAWLRGGIEAEREARRLYAKEQDEASCSMVADFREMQERHREKMKKALDRIDREAEAQAASRDEYERTGLLQSGWKVFEPDHHSRERSVLSESWDESTDTDMGAPSATPPVLTRPTTTATDEALSTAPPPPAPSPLPPTEETETAPAAADEPTAEEAEKEETNGTHHPSVEVPTRIVIEEEDLNEGNAGDETNRDAAAEEVSCPSPAPSPAPPLMDPHRAALVASMKSYLSQKKTSTDTHQQQQQQEEEAGQDTHKADERGERESDEKGEWCLTAAEVERRRRVPLPEVDSRPLEELD</sequence>
<organism evidence="8 9">
    <name type="scientific">Vitrella brassicaformis (strain CCMP3155)</name>
    <dbReference type="NCBI Taxonomy" id="1169540"/>
    <lineage>
        <taxon>Eukaryota</taxon>
        <taxon>Sar</taxon>
        <taxon>Alveolata</taxon>
        <taxon>Colpodellida</taxon>
        <taxon>Vitrellaceae</taxon>
        <taxon>Vitrella</taxon>
    </lineage>
</organism>
<dbReference type="VEuPathDB" id="CryptoDB:Vbra_648"/>
<evidence type="ECO:0000313" key="8">
    <source>
        <dbReference type="EMBL" id="CEM22869.1"/>
    </source>
</evidence>
<keyword evidence="6" id="KW-0175">Coiled coil</keyword>
<dbReference type="SUPFAM" id="SSF52075">
    <property type="entry name" value="Outer arm dynein light chain 1"/>
    <property type="match status" value="1"/>
</dbReference>
<name>A0A0G4G3L0_VITBC</name>
<dbReference type="PANTHER" id="PTHR45973:SF9">
    <property type="entry name" value="LEUCINE-RICH REPEAT-CONTAINING PROTEIN 46"/>
    <property type="match status" value="1"/>
</dbReference>
<feature type="compositionally biased region" description="Basic and acidic residues" evidence="7">
    <location>
        <begin position="8"/>
        <end position="20"/>
    </location>
</feature>
<accession>A0A0G4G3L0</accession>
<dbReference type="InterPro" id="IPR050576">
    <property type="entry name" value="Cilia_flagella_integrity"/>
</dbReference>
<dbReference type="OrthoDB" id="1904536at2759"/>
<reference evidence="8 9" key="1">
    <citation type="submission" date="2014-11" db="EMBL/GenBank/DDBJ databases">
        <authorList>
            <person name="Zhu J."/>
            <person name="Qi W."/>
            <person name="Song R."/>
        </authorList>
    </citation>
    <scope>NUCLEOTIDE SEQUENCE [LARGE SCALE GENOMIC DNA]</scope>
</reference>
<keyword evidence="4" id="KW-0969">Cilium</keyword>
<evidence type="ECO:0000256" key="1">
    <source>
        <dbReference type="ARBA" id="ARBA00004138"/>
    </source>
</evidence>
<dbReference type="PANTHER" id="PTHR45973">
    <property type="entry name" value="PROTEIN PHOSPHATASE 1 REGULATORY SUBUNIT SDS22-RELATED"/>
    <property type="match status" value="1"/>
</dbReference>
<dbReference type="AlphaFoldDB" id="A0A0G4G3L0"/>
<feature type="compositionally biased region" description="Basic and acidic residues" evidence="7">
    <location>
        <begin position="549"/>
        <end position="567"/>
    </location>
</feature>
<feature type="compositionally biased region" description="Pro residues" evidence="7">
    <location>
        <begin position="424"/>
        <end position="435"/>
    </location>
</feature>
<dbReference type="PROSITE" id="PS51450">
    <property type="entry name" value="LRR"/>
    <property type="match status" value="3"/>
</dbReference>
<evidence type="ECO:0000256" key="6">
    <source>
        <dbReference type="SAM" id="Coils"/>
    </source>
</evidence>
<keyword evidence="9" id="KW-1185">Reference proteome</keyword>
<evidence type="ECO:0000256" key="2">
    <source>
        <dbReference type="ARBA" id="ARBA00022614"/>
    </source>
</evidence>
<keyword evidence="5" id="KW-0966">Cell projection</keyword>
<dbReference type="Proteomes" id="UP000041254">
    <property type="component" value="Unassembled WGS sequence"/>
</dbReference>
<evidence type="ECO:0000256" key="5">
    <source>
        <dbReference type="ARBA" id="ARBA00023273"/>
    </source>
</evidence>
<feature type="compositionally biased region" description="Pro residues" evidence="7">
    <location>
        <begin position="502"/>
        <end position="512"/>
    </location>
</feature>
<evidence type="ECO:0000313" key="9">
    <source>
        <dbReference type="Proteomes" id="UP000041254"/>
    </source>
</evidence>
<evidence type="ECO:0000256" key="7">
    <source>
        <dbReference type="SAM" id="MobiDB-lite"/>
    </source>
</evidence>
<feature type="region of interest" description="Disordered" evidence="7">
    <location>
        <begin position="379"/>
        <end position="595"/>
    </location>
</feature>
<dbReference type="STRING" id="1169540.A0A0G4G3L0"/>
<dbReference type="Gene3D" id="3.80.10.10">
    <property type="entry name" value="Ribonuclease Inhibitor"/>
    <property type="match status" value="2"/>
</dbReference>
<keyword evidence="3" id="KW-0677">Repeat</keyword>
<dbReference type="SMART" id="SM00365">
    <property type="entry name" value="LRR_SD22"/>
    <property type="match status" value="4"/>
</dbReference>
<feature type="compositionally biased region" description="Basic and acidic residues" evidence="7">
    <location>
        <begin position="586"/>
        <end position="595"/>
    </location>
</feature>